<feature type="domain" description="Replication initiation protein-like C-terminal" evidence="1">
    <location>
        <begin position="188"/>
        <end position="358"/>
    </location>
</feature>
<name>A0ABW5UPT2_9BURK</name>
<accession>A0ABW5UPT2</accession>
<dbReference type="RefSeq" id="WP_066478220.1">
    <property type="nucleotide sequence ID" value="NZ_BCNT01000008.1"/>
</dbReference>
<gene>
    <name evidence="2" type="ORF">ACFSW6_13875</name>
</gene>
<organism evidence="2 3">
    <name type="scientific">Comamonas terrae</name>
    <dbReference type="NCBI Taxonomy" id="673548"/>
    <lineage>
        <taxon>Bacteria</taxon>
        <taxon>Pseudomonadati</taxon>
        <taxon>Pseudomonadota</taxon>
        <taxon>Betaproteobacteria</taxon>
        <taxon>Burkholderiales</taxon>
        <taxon>Comamonadaceae</taxon>
        <taxon>Comamonas</taxon>
    </lineage>
</organism>
<dbReference type="InterPro" id="IPR003491">
    <property type="entry name" value="REP-like_C"/>
</dbReference>
<proteinExistence type="predicted"/>
<keyword evidence="2" id="KW-0396">Initiation factor</keyword>
<sequence>MTRPVLVMDGNEVKLRLQAERRHSGGLVHVDWLRFTCELRYAPVPQMEVLFPSPVADTLENPRSIAEVEHANYRRAKMFRILRDMPDVDFAASAQAHALAQKVCKCLGPEFSIEPELKKGHDFYRFRWSIIRNDAEVAWVGFLASGDSPRQQAQAKTIHANIYGSACTFARGDWRHRMANLIEEVEGKLTRIDYALDFFDGIRGGLERIRDDWHAGLMDVNGRRPKANTVGPWVDGGRGRSFYFGSKEAGKQTNVYEKGVQLFGELDATNWERVELRYGNKLRDLPVDMLRRPEDFFAGASDWHQKMLAEHGEYNEGEGVKVRPKQAIESVRAEVTRAVRWLTNTAGASVALAFEFLGADEFMEIVTGRKKPGRLSKFSNEEIRAACAALNPQVFQPKVRSIGLPA</sequence>
<protein>
    <submittedName>
        <fullName evidence="2">Replication initiation factor domain-containing protein</fullName>
    </submittedName>
</protein>
<dbReference type="Pfam" id="PF02486">
    <property type="entry name" value="Rep_trans"/>
    <property type="match status" value="1"/>
</dbReference>
<dbReference type="GO" id="GO:0003743">
    <property type="term" value="F:translation initiation factor activity"/>
    <property type="evidence" value="ECO:0007669"/>
    <property type="project" value="UniProtKB-KW"/>
</dbReference>
<evidence type="ECO:0000259" key="1">
    <source>
        <dbReference type="Pfam" id="PF02486"/>
    </source>
</evidence>
<keyword evidence="3" id="KW-1185">Reference proteome</keyword>
<dbReference type="EMBL" id="JBHUMV010000006">
    <property type="protein sequence ID" value="MFD2755181.1"/>
    <property type="molecule type" value="Genomic_DNA"/>
</dbReference>
<evidence type="ECO:0000313" key="2">
    <source>
        <dbReference type="EMBL" id="MFD2755181.1"/>
    </source>
</evidence>
<keyword evidence="2" id="KW-0648">Protein biosynthesis</keyword>
<dbReference type="Proteomes" id="UP001597463">
    <property type="component" value="Unassembled WGS sequence"/>
</dbReference>
<evidence type="ECO:0000313" key="3">
    <source>
        <dbReference type="Proteomes" id="UP001597463"/>
    </source>
</evidence>
<comment type="caution">
    <text evidence="2">The sequence shown here is derived from an EMBL/GenBank/DDBJ whole genome shotgun (WGS) entry which is preliminary data.</text>
</comment>
<reference evidence="3" key="1">
    <citation type="journal article" date="2019" name="Int. J. Syst. Evol. Microbiol.">
        <title>The Global Catalogue of Microorganisms (GCM) 10K type strain sequencing project: providing services to taxonomists for standard genome sequencing and annotation.</title>
        <authorList>
            <consortium name="The Broad Institute Genomics Platform"/>
            <consortium name="The Broad Institute Genome Sequencing Center for Infectious Disease"/>
            <person name="Wu L."/>
            <person name="Ma J."/>
        </authorList>
    </citation>
    <scope>NUCLEOTIDE SEQUENCE [LARGE SCALE GENOMIC DNA]</scope>
    <source>
        <strain evidence="3">TISTR 1906</strain>
    </source>
</reference>